<dbReference type="Proteomes" id="UP000015350">
    <property type="component" value="Unassembled WGS sequence"/>
</dbReference>
<gene>
    <name evidence="1" type="ORF">K678_07363</name>
</gene>
<dbReference type="RefSeq" id="WP_021131823.1">
    <property type="nucleotide sequence ID" value="NZ_AQPH01000020.1"/>
</dbReference>
<proteinExistence type="predicted"/>
<dbReference type="AlphaFoldDB" id="S9SDQ4"/>
<accession>S9SDQ4</accession>
<sequence>MAAFNVTQSPSIPVTSPITTAFAAWRAGWEQSEEGSDALSALEDCIQAAPAASFGDIAAKLALALDGKDVGGDVQARWMLGAFHDVLRLAGVSEPLAAAA</sequence>
<organism evidence="1 2">
    <name type="scientific">Magnetospirillum fulvum MGU-K5</name>
    <dbReference type="NCBI Taxonomy" id="1316936"/>
    <lineage>
        <taxon>Bacteria</taxon>
        <taxon>Pseudomonadati</taxon>
        <taxon>Pseudomonadota</taxon>
        <taxon>Alphaproteobacteria</taxon>
        <taxon>Rhodospirillales</taxon>
        <taxon>Rhodospirillaceae</taxon>
        <taxon>Magnetospirillum</taxon>
    </lineage>
</organism>
<name>S9SDQ4_MAGFU</name>
<evidence type="ECO:0000313" key="2">
    <source>
        <dbReference type="Proteomes" id="UP000015350"/>
    </source>
</evidence>
<comment type="caution">
    <text evidence="1">The sequence shown here is derived from an EMBL/GenBank/DDBJ whole genome shotgun (WGS) entry which is preliminary data.</text>
</comment>
<reference evidence="1 2" key="1">
    <citation type="submission" date="2013-04" db="EMBL/GenBank/DDBJ databases">
        <authorList>
            <person name="Kuznetsov B."/>
            <person name="Ivanovsky R."/>
        </authorList>
    </citation>
    <scope>NUCLEOTIDE SEQUENCE [LARGE SCALE GENOMIC DNA]</scope>
    <source>
        <strain evidence="1 2">MGU-K5</strain>
    </source>
</reference>
<protein>
    <submittedName>
        <fullName evidence="1">Uncharacterized protein</fullName>
    </submittedName>
</protein>
<dbReference type="EMBL" id="AQPH01000020">
    <property type="protein sequence ID" value="EPY02178.1"/>
    <property type="molecule type" value="Genomic_DNA"/>
</dbReference>
<evidence type="ECO:0000313" key="1">
    <source>
        <dbReference type="EMBL" id="EPY02178.1"/>
    </source>
</evidence>